<name>A0ABM1MEV2_NICVS</name>
<organism evidence="2 3">
    <name type="scientific">Nicrophorus vespilloides</name>
    <name type="common">Boreal carrion beetle</name>
    <dbReference type="NCBI Taxonomy" id="110193"/>
    <lineage>
        <taxon>Eukaryota</taxon>
        <taxon>Metazoa</taxon>
        <taxon>Ecdysozoa</taxon>
        <taxon>Arthropoda</taxon>
        <taxon>Hexapoda</taxon>
        <taxon>Insecta</taxon>
        <taxon>Pterygota</taxon>
        <taxon>Neoptera</taxon>
        <taxon>Endopterygota</taxon>
        <taxon>Coleoptera</taxon>
        <taxon>Polyphaga</taxon>
        <taxon>Staphyliniformia</taxon>
        <taxon>Silphidae</taxon>
        <taxon>Nicrophorinae</taxon>
        <taxon>Nicrophorus</taxon>
    </lineage>
</organism>
<reference evidence="3" key="1">
    <citation type="submission" date="2025-08" db="UniProtKB">
        <authorList>
            <consortium name="RefSeq"/>
        </authorList>
    </citation>
    <scope>IDENTIFICATION</scope>
    <source>
        <tissue evidence="3">Whole Larva</tissue>
    </source>
</reference>
<feature type="signal peptide" evidence="1">
    <location>
        <begin position="1"/>
        <end position="24"/>
    </location>
</feature>
<protein>
    <submittedName>
        <fullName evidence="3">Uncharacterized protein LOC108560167</fullName>
    </submittedName>
</protein>
<gene>
    <name evidence="3" type="primary">LOC108560167</name>
</gene>
<keyword evidence="1" id="KW-0732">Signal</keyword>
<dbReference type="RefSeq" id="XP_017773102.1">
    <property type="nucleotide sequence ID" value="XM_017917613.1"/>
</dbReference>
<dbReference type="Proteomes" id="UP000695000">
    <property type="component" value="Unplaced"/>
</dbReference>
<sequence>MSSKLIVFLVASVFVMALIQSSFGFTYTTGWGCLNKTQTQALEKKMRQQMSKRTYDSSSRLSNTVELIETICTMLKNQVERIGSCFDESEYSDGEFIENY</sequence>
<proteinExistence type="predicted"/>
<accession>A0ABM1MEV2</accession>
<keyword evidence="2" id="KW-1185">Reference proteome</keyword>
<evidence type="ECO:0000256" key="1">
    <source>
        <dbReference type="SAM" id="SignalP"/>
    </source>
</evidence>
<dbReference type="GeneID" id="108560167"/>
<evidence type="ECO:0000313" key="3">
    <source>
        <dbReference type="RefSeq" id="XP_017773102.1"/>
    </source>
</evidence>
<evidence type="ECO:0000313" key="2">
    <source>
        <dbReference type="Proteomes" id="UP000695000"/>
    </source>
</evidence>
<feature type="chain" id="PRO_5045193359" evidence="1">
    <location>
        <begin position="25"/>
        <end position="100"/>
    </location>
</feature>